<evidence type="ECO:0000256" key="2">
    <source>
        <dbReference type="SAM" id="MobiDB-lite"/>
    </source>
</evidence>
<keyword evidence="1" id="KW-0175">Coiled coil</keyword>
<dbReference type="CDD" id="cd23787">
    <property type="entry name" value="RWD_CSM1"/>
    <property type="match status" value="1"/>
</dbReference>
<name>A0ABQ0LS28_MYCCL</name>
<evidence type="ECO:0000313" key="4">
    <source>
        <dbReference type="Proteomes" id="UP000815677"/>
    </source>
</evidence>
<dbReference type="PANTHER" id="PTHR28006">
    <property type="entry name" value="MONOPOLIN COMPLEX SUBUNIT CSM1"/>
    <property type="match status" value="1"/>
</dbReference>
<proteinExistence type="predicted"/>
<keyword evidence="4" id="KW-1185">Reference proteome</keyword>
<evidence type="ECO:0000256" key="1">
    <source>
        <dbReference type="SAM" id="Coils"/>
    </source>
</evidence>
<dbReference type="Proteomes" id="UP000815677">
    <property type="component" value="Unassembled WGS sequence"/>
</dbReference>
<feature type="coiled-coil region" evidence="1">
    <location>
        <begin position="132"/>
        <end position="166"/>
    </location>
</feature>
<dbReference type="EMBL" id="DF848219">
    <property type="protein sequence ID" value="GAT53347.1"/>
    <property type="molecule type" value="Genomic_DNA"/>
</dbReference>
<feature type="region of interest" description="Disordered" evidence="2">
    <location>
        <begin position="435"/>
        <end position="454"/>
    </location>
</feature>
<dbReference type="InterPro" id="IPR040349">
    <property type="entry name" value="Csm1/Pcs1"/>
</dbReference>
<protein>
    <recommendedName>
        <fullName evidence="5">Monopolin complex subunit Csm1/Pcs1 C-terminal domain-containing protein</fullName>
    </recommendedName>
</protein>
<feature type="compositionally biased region" description="Basic and acidic residues" evidence="2">
    <location>
        <begin position="40"/>
        <end position="51"/>
    </location>
</feature>
<accession>A0ABQ0LS28</accession>
<feature type="compositionally biased region" description="Acidic residues" evidence="2">
    <location>
        <begin position="87"/>
        <end position="100"/>
    </location>
</feature>
<reference evidence="3" key="1">
    <citation type="submission" date="2014-09" db="EMBL/GenBank/DDBJ databases">
        <title>Genome sequence of the luminous mushroom Mycena chlorophos for searching fungal bioluminescence genes.</title>
        <authorList>
            <person name="Tanaka Y."/>
            <person name="Kasuga D."/>
            <person name="Oba Y."/>
            <person name="Hase S."/>
            <person name="Sato K."/>
            <person name="Oba Y."/>
            <person name="Sakakibara Y."/>
        </authorList>
    </citation>
    <scope>NUCLEOTIDE SEQUENCE</scope>
</reference>
<evidence type="ECO:0000313" key="3">
    <source>
        <dbReference type="EMBL" id="GAT53347.1"/>
    </source>
</evidence>
<feature type="compositionally biased region" description="Low complexity" evidence="2">
    <location>
        <begin position="12"/>
        <end position="22"/>
    </location>
</feature>
<dbReference type="PANTHER" id="PTHR28006:SF1">
    <property type="entry name" value="MONOPOLIN COMPLEX SUBUNIT CSM1"/>
    <property type="match status" value="1"/>
</dbReference>
<evidence type="ECO:0008006" key="5">
    <source>
        <dbReference type="Google" id="ProtNLM"/>
    </source>
</evidence>
<gene>
    <name evidence="3" type="ORF">MCHLO_10307</name>
</gene>
<feature type="compositionally biased region" description="Acidic residues" evidence="2">
    <location>
        <begin position="438"/>
        <end position="454"/>
    </location>
</feature>
<organism evidence="3 4">
    <name type="scientific">Mycena chlorophos</name>
    <name type="common">Agaric fungus</name>
    <name type="synonym">Agaricus chlorophos</name>
    <dbReference type="NCBI Taxonomy" id="658473"/>
    <lineage>
        <taxon>Eukaryota</taxon>
        <taxon>Fungi</taxon>
        <taxon>Dikarya</taxon>
        <taxon>Basidiomycota</taxon>
        <taxon>Agaricomycotina</taxon>
        <taxon>Agaricomycetes</taxon>
        <taxon>Agaricomycetidae</taxon>
        <taxon>Agaricales</taxon>
        <taxon>Marasmiineae</taxon>
        <taxon>Mycenaceae</taxon>
        <taxon>Mycena</taxon>
    </lineage>
</organism>
<feature type="region of interest" description="Disordered" evidence="2">
    <location>
        <begin position="1"/>
        <end position="132"/>
    </location>
</feature>
<sequence length="454" mass="50859">MSSDRATRARAGPSSSKPGVGPKSKRKQPPAATEEDEASDRDTPEIIETKPRPTPRAGSVKPAPTAKGKGKAKAEAGPSGSKKSPMEVEEIVDDDDDDELASGVNGHAVPVPPRNRTQAPGSKSLPRADASTAILTRQNERLSRRLESAQATISNLEKQLKEAYRVRTTEVEEQLRLQEEKHQEVVRAKNDVIKQQDEMLARKEPLAAHGKTSVLYLVTREAADAEKRSAEEQVTFWKREADERQQELERKEQALAEATQKIKDLEYEVHVERDNAARAQKTAGRNPAPPARGGGRGPNPVLGADDPKYSELVKFYEDITNTLVTDIKIQDAKYLGLNEWTLTCMYTHADKDNSDKTKRTLAFMLRFTHDPPDDFEGEIESADDLERRVQYTPLHLDQESDDFRTALDFLKGCFTFPRTQFPLFFKSMIDNMKSACEPPDDESMEVEEEEEEAE</sequence>
<feature type="coiled-coil region" evidence="1">
    <location>
        <begin position="220"/>
        <end position="275"/>
    </location>
</feature>
<feature type="region of interest" description="Disordered" evidence="2">
    <location>
        <begin position="277"/>
        <end position="304"/>
    </location>
</feature>